<dbReference type="OrthoDB" id="6159439at2759"/>
<dbReference type="CDD" id="cd00086">
    <property type="entry name" value="homeodomain"/>
    <property type="match status" value="1"/>
</dbReference>
<dbReference type="PROSITE" id="PS00027">
    <property type="entry name" value="HOMEOBOX_1"/>
    <property type="match status" value="1"/>
</dbReference>
<evidence type="ECO:0000256" key="3">
    <source>
        <dbReference type="ARBA" id="ARBA00023015"/>
    </source>
</evidence>
<evidence type="ECO:0000313" key="12">
    <source>
        <dbReference type="EMBL" id="EPS73415.1"/>
    </source>
</evidence>
<comment type="subcellular location">
    <subcellularLocation>
        <location evidence="1 8 9">Nucleus</location>
    </subcellularLocation>
</comment>
<comment type="caution">
    <text evidence="12">The sequence shown here is derived from an EMBL/GenBank/DDBJ whole genome shotgun (WGS) entry which is preliminary data.</text>
</comment>
<dbReference type="GO" id="GO:0000981">
    <property type="term" value="F:DNA-binding transcription factor activity, RNA polymerase II-specific"/>
    <property type="evidence" value="ECO:0007669"/>
    <property type="project" value="InterPro"/>
</dbReference>
<dbReference type="GO" id="GO:0005634">
    <property type="term" value="C:nucleus"/>
    <property type="evidence" value="ECO:0007669"/>
    <property type="project" value="UniProtKB-SubCell"/>
</dbReference>
<feature type="region of interest" description="Disordered" evidence="10">
    <location>
        <begin position="53"/>
        <end position="106"/>
    </location>
</feature>
<evidence type="ECO:0000256" key="4">
    <source>
        <dbReference type="ARBA" id="ARBA00023125"/>
    </source>
</evidence>
<dbReference type="InterPro" id="IPR003106">
    <property type="entry name" value="Leu_zip_homeo"/>
</dbReference>
<dbReference type="SMART" id="SM00340">
    <property type="entry name" value="HALZ"/>
    <property type="match status" value="1"/>
</dbReference>
<dbReference type="InterPro" id="IPR001356">
    <property type="entry name" value="HD"/>
</dbReference>
<evidence type="ECO:0000259" key="11">
    <source>
        <dbReference type="PROSITE" id="PS50071"/>
    </source>
</evidence>
<accession>S8D224</accession>
<dbReference type="SMART" id="SM00389">
    <property type="entry name" value="HOX"/>
    <property type="match status" value="1"/>
</dbReference>
<dbReference type="PANTHER" id="PTHR45714:SF34">
    <property type="entry name" value="HOMEOBOX-LEUCINE ZIPPER PROTEIN HAT9"/>
    <property type="match status" value="1"/>
</dbReference>
<evidence type="ECO:0000256" key="7">
    <source>
        <dbReference type="ARBA" id="ARBA00023242"/>
    </source>
</evidence>
<reference evidence="12 13" key="1">
    <citation type="journal article" date="2013" name="BMC Genomics">
        <title>The miniature genome of a carnivorous plant Genlisea aurea contains a low number of genes and short non-coding sequences.</title>
        <authorList>
            <person name="Leushkin E.V."/>
            <person name="Sutormin R.A."/>
            <person name="Nabieva E.R."/>
            <person name="Penin A.A."/>
            <person name="Kondrashov A.S."/>
            <person name="Logacheva M.D."/>
        </authorList>
    </citation>
    <scope>NUCLEOTIDE SEQUENCE [LARGE SCALE GENOMIC DNA]</scope>
</reference>
<evidence type="ECO:0000256" key="2">
    <source>
        <dbReference type="ARBA" id="ARBA00006074"/>
    </source>
</evidence>
<dbReference type="PROSITE" id="PS50071">
    <property type="entry name" value="HOMEOBOX_2"/>
    <property type="match status" value="1"/>
</dbReference>
<dbReference type="Proteomes" id="UP000015453">
    <property type="component" value="Unassembled WGS sequence"/>
</dbReference>
<keyword evidence="4 8" id="KW-0238">DNA-binding</keyword>
<feature type="compositionally biased region" description="Basic and acidic residues" evidence="10">
    <location>
        <begin position="53"/>
        <end position="63"/>
    </location>
</feature>
<name>S8D224_9LAMI</name>
<keyword evidence="6" id="KW-0804">Transcription</keyword>
<evidence type="ECO:0000256" key="5">
    <source>
        <dbReference type="ARBA" id="ARBA00023155"/>
    </source>
</evidence>
<keyword evidence="5 8" id="KW-0371">Homeobox</keyword>
<evidence type="ECO:0000256" key="9">
    <source>
        <dbReference type="RuleBase" id="RU000682"/>
    </source>
</evidence>
<evidence type="ECO:0000313" key="13">
    <source>
        <dbReference type="Proteomes" id="UP000015453"/>
    </source>
</evidence>
<protein>
    <recommendedName>
        <fullName evidence="11">Homeobox domain-containing protein</fullName>
    </recommendedName>
</protein>
<evidence type="ECO:0000256" key="10">
    <source>
        <dbReference type="SAM" id="MobiDB-lite"/>
    </source>
</evidence>
<keyword evidence="3" id="KW-0805">Transcription regulation</keyword>
<evidence type="ECO:0000256" key="6">
    <source>
        <dbReference type="ARBA" id="ARBA00023163"/>
    </source>
</evidence>
<feature type="domain" description="Homeobox" evidence="11">
    <location>
        <begin position="99"/>
        <end position="159"/>
    </location>
</feature>
<gene>
    <name evidence="12" type="ORF">M569_01342</name>
</gene>
<dbReference type="InterPro" id="IPR017970">
    <property type="entry name" value="Homeobox_CS"/>
</dbReference>
<keyword evidence="7 8" id="KW-0539">Nucleus</keyword>
<evidence type="ECO:0000256" key="8">
    <source>
        <dbReference type="PROSITE-ProRule" id="PRU00108"/>
    </source>
</evidence>
<dbReference type="EMBL" id="AUSU01000435">
    <property type="protein sequence ID" value="EPS73415.1"/>
    <property type="molecule type" value="Genomic_DNA"/>
</dbReference>
<sequence>MDGSDDFCSLGLGFHHTYDVKRKKTPPLEPSLTLSISAENCDVFRNPAAFDEAKSSADLHRQDSVAASPSTGAKKDMEIGVSDETETETEKVSSDDGSNSNRRKKLRLSKAQSALLEESFARYSTLNPMQKQGIARELKLTPRQVEVWFQNRRARTKLKQTELNCELLKKFCNALADENRRLQMELKALKSAPPPAAAICSSCETIAAAVNNPFAITLPTGGTRSILPVPPNHRPAAN</sequence>
<organism evidence="12 13">
    <name type="scientific">Genlisea aurea</name>
    <dbReference type="NCBI Taxonomy" id="192259"/>
    <lineage>
        <taxon>Eukaryota</taxon>
        <taxon>Viridiplantae</taxon>
        <taxon>Streptophyta</taxon>
        <taxon>Embryophyta</taxon>
        <taxon>Tracheophyta</taxon>
        <taxon>Spermatophyta</taxon>
        <taxon>Magnoliopsida</taxon>
        <taxon>eudicotyledons</taxon>
        <taxon>Gunneridae</taxon>
        <taxon>Pentapetalae</taxon>
        <taxon>asterids</taxon>
        <taxon>lamiids</taxon>
        <taxon>Lamiales</taxon>
        <taxon>Lentibulariaceae</taxon>
        <taxon>Genlisea</taxon>
    </lineage>
</organism>
<dbReference type="GO" id="GO:0043565">
    <property type="term" value="F:sequence-specific DNA binding"/>
    <property type="evidence" value="ECO:0007669"/>
    <property type="project" value="InterPro"/>
</dbReference>
<dbReference type="InterPro" id="IPR050762">
    <property type="entry name" value="HD-ZIP_Homeobox_LZ_Class_II"/>
</dbReference>
<dbReference type="AlphaFoldDB" id="S8D224"/>
<dbReference type="PANTHER" id="PTHR45714">
    <property type="entry name" value="HOMEOBOX-LEUCINE ZIPPER PROTEIN HAT14"/>
    <property type="match status" value="1"/>
</dbReference>
<dbReference type="SUPFAM" id="SSF46689">
    <property type="entry name" value="Homeodomain-like"/>
    <property type="match status" value="1"/>
</dbReference>
<dbReference type="InterPro" id="IPR009057">
    <property type="entry name" value="Homeodomain-like_sf"/>
</dbReference>
<proteinExistence type="inferred from homology"/>
<keyword evidence="13" id="KW-1185">Reference proteome</keyword>
<feature type="DNA-binding region" description="Homeobox" evidence="8">
    <location>
        <begin position="101"/>
        <end position="160"/>
    </location>
</feature>
<evidence type="ECO:0000256" key="1">
    <source>
        <dbReference type="ARBA" id="ARBA00004123"/>
    </source>
</evidence>
<dbReference type="Gene3D" id="1.10.10.60">
    <property type="entry name" value="Homeodomain-like"/>
    <property type="match status" value="1"/>
</dbReference>
<comment type="similarity">
    <text evidence="2">Belongs to the HD-ZIP homeobox family. Class II subfamily.</text>
</comment>
<dbReference type="Pfam" id="PF00046">
    <property type="entry name" value="Homeodomain"/>
    <property type="match status" value="1"/>
</dbReference>